<gene>
    <name evidence="2" type="ORF">AGR4C_pb30060</name>
</gene>
<evidence type="ECO:0000256" key="1">
    <source>
        <dbReference type="SAM" id="MobiDB-lite"/>
    </source>
</evidence>
<feature type="compositionally biased region" description="Polar residues" evidence="1">
    <location>
        <begin position="1"/>
        <end position="11"/>
    </location>
</feature>
<protein>
    <submittedName>
        <fullName evidence="2">Uncharacterized protein</fullName>
    </submittedName>
</protein>
<evidence type="ECO:0000313" key="2">
    <source>
        <dbReference type="EMBL" id="CUX68021.1"/>
    </source>
</evidence>
<proteinExistence type="predicted"/>
<dbReference type="AlphaFoldDB" id="A0A1S7SFB1"/>
<sequence length="21" mass="2263">MLSRQALQNEALTGEAASEDE</sequence>
<reference evidence="2 3" key="1">
    <citation type="submission" date="2016-01" db="EMBL/GenBank/DDBJ databases">
        <authorList>
            <person name="Oliw E.H."/>
        </authorList>
    </citation>
    <scope>NUCLEOTIDE SEQUENCE [LARGE SCALE GENOMIC DNA]</scope>
    <source>
        <strain evidence="2 3">Kerr 14</strain>
    </source>
</reference>
<organism evidence="2 3">
    <name type="scientific">Agrobacterium tumefaciens str. Kerr 14</name>
    <dbReference type="NCBI Taxonomy" id="1183424"/>
    <lineage>
        <taxon>Bacteria</taxon>
        <taxon>Pseudomonadati</taxon>
        <taxon>Pseudomonadota</taxon>
        <taxon>Alphaproteobacteria</taxon>
        <taxon>Hyphomicrobiales</taxon>
        <taxon>Rhizobiaceae</taxon>
        <taxon>Rhizobium/Agrobacterium group</taxon>
        <taxon>Agrobacterium</taxon>
        <taxon>Agrobacterium tumefaciens complex</taxon>
    </lineage>
</organism>
<evidence type="ECO:0000313" key="3">
    <source>
        <dbReference type="Proteomes" id="UP000191897"/>
    </source>
</evidence>
<feature type="region of interest" description="Disordered" evidence="1">
    <location>
        <begin position="1"/>
        <end position="21"/>
    </location>
</feature>
<name>A0A1S7SFB1_AGRTU</name>
<dbReference type="EMBL" id="FBWC01000042">
    <property type="protein sequence ID" value="CUX68021.1"/>
    <property type="molecule type" value="Genomic_DNA"/>
</dbReference>
<dbReference type="Proteomes" id="UP000191897">
    <property type="component" value="Unassembled WGS sequence"/>
</dbReference>
<accession>A0A1S7SFB1</accession>